<reference evidence="1" key="1">
    <citation type="submission" date="2021-06" db="EMBL/GenBank/DDBJ databases">
        <title>Novel species in genus Arthrobacter.</title>
        <authorList>
            <person name="Zhang G."/>
        </authorList>
    </citation>
    <scope>NUCLEOTIDE SEQUENCE</scope>
    <source>
        <strain evidence="1">Zg-ZUI122</strain>
    </source>
</reference>
<sequence length="216" mass="23173">MHYVLTINQRDSRESGDLVPELIRSLRHLPAAVPFQRSVGDEAQGVLADAAAAVDAALTAIRQRRWNVGIGVGELHPPLQQNILDNDGFGLVYARRAVVRAQKTGERIPLAVDGPDADIAAEAQAVLRLLGQIVASRTDAEWKVLDLMTPGARGQQKYVAEILGITTQAVSKAVVRSHWQEEWATRPAAARLLALSTGPVSLPSSARVFEPAAQGA</sequence>
<gene>
    <name evidence="1" type="ORF">KG104_00420</name>
</gene>
<name>A0A975PFT6_9MICC</name>
<dbReference type="KEGG" id="asun:KG104_00420"/>
<dbReference type="EMBL" id="CP076456">
    <property type="protein sequence ID" value="QWQ36354.1"/>
    <property type="molecule type" value="Genomic_DNA"/>
</dbReference>
<dbReference type="AlphaFoldDB" id="A0A975PFT6"/>
<dbReference type="RefSeq" id="WP_104053546.1">
    <property type="nucleotide sequence ID" value="NZ_CP076456.1"/>
</dbReference>
<evidence type="ECO:0008006" key="3">
    <source>
        <dbReference type="Google" id="ProtNLM"/>
    </source>
</evidence>
<evidence type="ECO:0000313" key="2">
    <source>
        <dbReference type="Proteomes" id="UP000680588"/>
    </source>
</evidence>
<organism evidence="1 2">
    <name type="scientific">Arthrobacter sunyaminii</name>
    <dbReference type="NCBI Taxonomy" id="2816859"/>
    <lineage>
        <taxon>Bacteria</taxon>
        <taxon>Bacillati</taxon>
        <taxon>Actinomycetota</taxon>
        <taxon>Actinomycetes</taxon>
        <taxon>Micrococcales</taxon>
        <taxon>Micrococcaceae</taxon>
        <taxon>Arthrobacter</taxon>
    </lineage>
</organism>
<accession>A0A975PFT6</accession>
<proteinExistence type="predicted"/>
<protein>
    <recommendedName>
        <fullName evidence="3">MarR family transcriptional regulator</fullName>
    </recommendedName>
</protein>
<keyword evidence="2" id="KW-1185">Reference proteome</keyword>
<evidence type="ECO:0000313" key="1">
    <source>
        <dbReference type="EMBL" id="QWQ36354.1"/>
    </source>
</evidence>
<dbReference type="Proteomes" id="UP000680588">
    <property type="component" value="Chromosome"/>
</dbReference>